<keyword evidence="3" id="KW-1185">Reference proteome</keyword>
<dbReference type="Proteomes" id="UP000507470">
    <property type="component" value="Unassembled WGS sequence"/>
</dbReference>
<dbReference type="AlphaFoldDB" id="A0A6J8EEK3"/>
<name>A0A6J8EEK3_MYTCO</name>
<protein>
    <submittedName>
        <fullName evidence="2">Uncharacterized protein</fullName>
    </submittedName>
</protein>
<gene>
    <name evidence="2" type="ORF">MCOR_50488</name>
</gene>
<evidence type="ECO:0000256" key="1">
    <source>
        <dbReference type="SAM" id="Coils"/>
    </source>
</evidence>
<reference evidence="2 3" key="1">
    <citation type="submission" date="2020-06" db="EMBL/GenBank/DDBJ databases">
        <authorList>
            <person name="Li R."/>
            <person name="Bekaert M."/>
        </authorList>
    </citation>
    <scope>NUCLEOTIDE SEQUENCE [LARGE SCALE GENOMIC DNA]</scope>
    <source>
        <strain evidence="3">wild</strain>
    </source>
</reference>
<organism evidence="2 3">
    <name type="scientific">Mytilus coruscus</name>
    <name type="common">Sea mussel</name>
    <dbReference type="NCBI Taxonomy" id="42192"/>
    <lineage>
        <taxon>Eukaryota</taxon>
        <taxon>Metazoa</taxon>
        <taxon>Spiralia</taxon>
        <taxon>Lophotrochozoa</taxon>
        <taxon>Mollusca</taxon>
        <taxon>Bivalvia</taxon>
        <taxon>Autobranchia</taxon>
        <taxon>Pteriomorphia</taxon>
        <taxon>Mytilida</taxon>
        <taxon>Mytiloidea</taxon>
        <taxon>Mytilidae</taxon>
        <taxon>Mytilinae</taxon>
        <taxon>Mytilus</taxon>
    </lineage>
</organism>
<proteinExistence type="predicted"/>
<evidence type="ECO:0000313" key="3">
    <source>
        <dbReference type="Proteomes" id="UP000507470"/>
    </source>
</evidence>
<evidence type="ECO:0000313" key="2">
    <source>
        <dbReference type="EMBL" id="CAC5418025.1"/>
    </source>
</evidence>
<accession>A0A6J8EEK3</accession>
<feature type="coiled-coil region" evidence="1">
    <location>
        <begin position="31"/>
        <end position="87"/>
    </location>
</feature>
<keyword evidence="1" id="KW-0175">Coiled coil</keyword>
<sequence>MSELIAKERLNTTETSLQKLEDRQNQTDKSLSQIYNTCNRTDQRLNQLQQEIVDVRNLRNEKQLQSLSSLQKEVQTLNLKSHQLESISQAISQDFLALYRKTQITENYVTNNTFFISQIQNNMNQSENIAKERYSTTENSLKKLENGQNHTNKYLCQFEHRHNMTYSELFSKIYKESEKGRFNINRCYLAKR</sequence>
<dbReference type="EMBL" id="CACVKT020008847">
    <property type="protein sequence ID" value="CAC5418025.1"/>
    <property type="molecule type" value="Genomic_DNA"/>
</dbReference>